<feature type="domain" description="HTH cro/C1-type" evidence="2">
    <location>
        <begin position="18"/>
        <end position="72"/>
    </location>
</feature>
<dbReference type="InterPro" id="IPR052345">
    <property type="entry name" value="Rad_response_metalloprotease"/>
</dbReference>
<dbReference type="InterPro" id="IPR010359">
    <property type="entry name" value="IrrE_HExxH"/>
</dbReference>
<dbReference type="AlphaFoldDB" id="A0AAW7ZFC7"/>
<dbReference type="Pfam" id="PF06114">
    <property type="entry name" value="Peptidase_M78"/>
    <property type="match status" value="1"/>
</dbReference>
<dbReference type="SUPFAM" id="SSF47413">
    <property type="entry name" value="lambda repressor-like DNA-binding domains"/>
    <property type="match status" value="1"/>
</dbReference>
<evidence type="ECO:0000313" key="3">
    <source>
        <dbReference type="EMBL" id="MDO7787874.1"/>
    </source>
</evidence>
<dbReference type="PROSITE" id="PS50943">
    <property type="entry name" value="HTH_CROC1"/>
    <property type="match status" value="1"/>
</dbReference>
<dbReference type="EMBL" id="JARPTC010000017">
    <property type="protein sequence ID" value="MDO7787874.1"/>
    <property type="molecule type" value="Genomic_DNA"/>
</dbReference>
<sequence length="383" mass="43975">MDRSNNWQRLAAPVPERLREARLSKGLSIVELAEVIGVSRQAISQFELGHTVPSAEVFRKMIEVLDFPLSFFSNPTKNYAPAGATFFRKLTSATKKSRDMLLVRAGWLEDIYLYLNEFINFPTVNLPKLKTNDHLELEEIEELARQVRKELGVGLGPINNLILVLEKHGIVVSRATFSDQRTDACSQWRGDRPFIFLSNDKESAVRSRFDAAHELAHLLLHMWVDHSQLIDPKSLKKIEMEAHHFASAFLMPEDTFGQEVLSTSLEHFLTLKRRWKVSIQAMIMRCRDLGILSENQYSYLFRQINFRKWKTREPFDDILVPEFPSILRQGVKMLIDNGVQSPADILDALKLPQHEIEQLCNLPEGMLASEGKVIPLNLKRSKT</sequence>
<dbReference type="CDD" id="cd00093">
    <property type="entry name" value="HTH_XRE"/>
    <property type="match status" value="1"/>
</dbReference>
<name>A0AAW7ZFC7_9FIRM</name>
<dbReference type="Gene3D" id="1.10.10.2910">
    <property type="match status" value="1"/>
</dbReference>
<dbReference type="PANTHER" id="PTHR43236">
    <property type="entry name" value="ANTITOXIN HIGA1"/>
    <property type="match status" value="1"/>
</dbReference>
<evidence type="ECO:0000313" key="4">
    <source>
        <dbReference type="Proteomes" id="UP001172911"/>
    </source>
</evidence>
<reference evidence="3" key="1">
    <citation type="journal article" date="2023" name="J. Hazard. Mater.">
        <title>Anaerobic biodegradation of pyrene and benzo[a]pyrene by a new sulfate-reducing Desulforamulus aquiferis strain DSA.</title>
        <authorList>
            <person name="Zhang Z."/>
            <person name="Sun J."/>
            <person name="Gong X."/>
            <person name="Wang C."/>
            <person name="Wang H."/>
        </authorList>
    </citation>
    <scope>NUCLEOTIDE SEQUENCE</scope>
    <source>
        <strain evidence="3">DSA</strain>
    </source>
</reference>
<evidence type="ECO:0000256" key="1">
    <source>
        <dbReference type="ARBA" id="ARBA00007227"/>
    </source>
</evidence>
<dbReference type="SMART" id="SM00530">
    <property type="entry name" value="HTH_XRE"/>
    <property type="match status" value="1"/>
</dbReference>
<dbReference type="InterPro" id="IPR001387">
    <property type="entry name" value="Cro/C1-type_HTH"/>
</dbReference>
<protein>
    <submittedName>
        <fullName evidence="3">XRE family transcriptional regulator</fullName>
    </submittedName>
</protein>
<dbReference type="GO" id="GO:0003677">
    <property type="term" value="F:DNA binding"/>
    <property type="evidence" value="ECO:0007669"/>
    <property type="project" value="InterPro"/>
</dbReference>
<evidence type="ECO:0000259" key="2">
    <source>
        <dbReference type="PROSITE" id="PS50943"/>
    </source>
</evidence>
<comment type="caution">
    <text evidence="3">The sequence shown here is derived from an EMBL/GenBank/DDBJ whole genome shotgun (WGS) entry which is preliminary data.</text>
</comment>
<keyword evidence="4" id="KW-1185">Reference proteome</keyword>
<reference evidence="3" key="2">
    <citation type="submission" date="2023-03" db="EMBL/GenBank/DDBJ databases">
        <authorList>
            <person name="Zhang Z."/>
        </authorList>
    </citation>
    <scope>NUCLEOTIDE SEQUENCE</scope>
    <source>
        <strain evidence="3">DSA</strain>
    </source>
</reference>
<dbReference type="Gene3D" id="1.10.260.40">
    <property type="entry name" value="lambda repressor-like DNA-binding domains"/>
    <property type="match status" value="1"/>
</dbReference>
<organism evidence="3 4">
    <name type="scientific">Desulforamulus aquiferis</name>
    <dbReference type="NCBI Taxonomy" id="1397668"/>
    <lineage>
        <taxon>Bacteria</taxon>
        <taxon>Bacillati</taxon>
        <taxon>Bacillota</taxon>
        <taxon>Clostridia</taxon>
        <taxon>Eubacteriales</taxon>
        <taxon>Peptococcaceae</taxon>
        <taxon>Desulforamulus</taxon>
    </lineage>
</organism>
<dbReference type="Proteomes" id="UP001172911">
    <property type="component" value="Unassembled WGS sequence"/>
</dbReference>
<dbReference type="RefSeq" id="WP_304543292.1">
    <property type="nucleotide sequence ID" value="NZ_JARPTC010000017.1"/>
</dbReference>
<accession>A0AAW7ZFC7</accession>
<gene>
    <name evidence="3" type="ORF">P6N53_11645</name>
</gene>
<dbReference type="Pfam" id="PF01381">
    <property type="entry name" value="HTH_3"/>
    <property type="match status" value="1"/>
</dbReference>
<comment type="similarity">
    <text evidence="1">Belongs to the short-chain fatty acyl-CoA assimilation regulator (ScfR) family.</text>
</comment>
<dbReference type="PANTHER" id="PTHR43236:SF1">
    <property type="entry name" value="BLL7220 PROTEIN"/>
    <property type="match status" value="1"/>
</dbReference>
<proteinExistence type="inferred from homology"/>
<dbReference type="InterPro" id="IPR010982">
    <property type="entry name" value="Lambda_DNA-bd_dom_sf"/>
</dbReference>